<dbReference type="GO" id="GO:0031418">
    <property type="term" value="F:L-ascorbic acid binding"/>
    <property type="evidence" value="ECO:0007669"/>
    <property type="project" value="InterPro"/>
</dbReference>
<dbReference type="GO" id="GO:0005783">
    <property type="term" value="C:endoplasmic reticulum"/>
    <property type="evidence" value="ECO:0007669"/>
    <property type="project" value="TreeGrafter"/>
</dbReference>
<evidence type="ECO:0000259" key="6">
    <source>
        <dbReference type="PROSITE" id="PS51471"/>
    </source>
</evidence>
<evidence type="ECO:0000313" key="7">
    <source>
        <dbReference type="EMBL" id="AET38161.1"/>
    </source>
</evidence>
<dbReference type="Pfam" id="PF13640">
    <property type="entry name" value="2OG-FeII_Oxy_3"/>
    <property type="match status" value="1"/>
</dbReference>
<dbReference type="AlphaFoldDB" id="G8JPA3"/>
<dbReference type="InterPro" id="IPR045054">
    <property type="entry name" value="P4HA-like"/>
</dbReference>
<reference evidence="8" key="1">
    <citation type="journal article" date="2012" name="G3 (Bethesda)">
        <title>Pichia sorbitophila, an interspecies yeast hybrid reveals early steps of genome resolution following polyploidization.</title>
        <authorList>
            <person name="Leh Louis V."/>
            <person name="Despons L."/>
            <person name="Friedrich A."/>
            <person name="Martin T."/>
            <person name="Durrens P."/>
            <person name="Casaregola S."/>
            <person name="Neuveglise C."/>
            <person name="Fairhead C."/>
            <person name="Marck C."/>
            <person name="Cruz J.A."/>
            <person name="Straub M.L."/>
            <person name="Kugler V."/>
            <person name="Sacerdot C."/>
            <person name="Uzunov Z."/>
            <person name="Thierry A."/>
            <person name="Weiss S."/>
            <person name="Bleykasten C."/>
            <person name="De Montigny J."/>
            <person name="Jacques N."/>
            <person name="Jung P."/>
            <person name="Lemaire M."/>
            <person name="Mallet S."/>
            <person name="Morel G."/>
            <person name="Richard G.F."/>
            <person name="Sarkar A."/>
            <person name="Savel G."/>
            <person name="Schacherer J."/>
            <person name="Seret M.L."/>
            <person name="Talla E."/>
            <person name="Samson G."/>
            <person name="Jubin C."/>
            <person name="Poulain J."/>
            <person name="Vacherie B."/>
            <person name="Barbe V."/>
            <person name="Pelletier E."/>
            <person name="Sherman D.J."/>
            <person name="Westhof E."/>
            <person name="Weissenbach J."/>
            <person name="Baret P.V."/>
            <person name="Wincker P."/>
            <person name="Gaillardin C."/>
            <person name="Dujon B."/>
            <person name="Souciet J.L."/>
        </authorList>
    </citation>
    <scope>NUCLEOTIDE SEQUENCE [LARGE SCALE GENOMIC DNA]</scope>
    <source>
        <strain evidence="8">CBS 270.75 / DBVPG 7215 / KCTC 17166 / NRRL Y-17582</strain>
    </source>
</reference>
<evidence type="ECO:0000256" key="5">
    <source>
        <dbReference type="ARBA" id="ARBA00023004"/>
    </source>
</evidence>
<protein>
    <recommendedName>
        <fullName evidence="6">Fe2OG dioxygenase domain-containing protein</fullName>
    </recommendedName>
</protein>
<proteinExistence type="predicted"/>
<dbReference type="InterPro" id="IPR044862">
    <property type="entry name" value="Pro_4_hyd_alph_FE2OG_OXY"/>
</dbReference>
<keyword evidence="4" id="KW-0560">Oxidoreductase</keyword>
<dbReference type="EMBL" id="CP002498">
    <property type="protein sequence ID" value="AET38161.1"/>
    <property type="molecule type" value="Genomic_DNA"/>
</dbReference>
<dbReference type="GeneID" id="11471872"/>
<dbReference type="SMART" id="SM00702">
    <property type="entry name" value="P4Hc"/>
    <property type="match status" value="1"/>
</dbReference>
<evidence type="ECO:0000256" key="4">
    <source>
        <dbReference type="ARBA" id="ARBA00023002"/>
    </source>
</evidence>
<dbReference type="InterPro" id="IPR005123">
    <property type="entry name" value="Oxoglu/Fe-dep_dioxygenase_dom"/>
</dbReference>
<dbReference type="PANTHER" id="PTHR10869:SF236">
    <property type="entry name" value="PROLYL 4-HYDROXYLASE ALPHA SUBUNIT DOMAIN-CONTAINING PROTEIN"/>
    <property type="match status" value="1"/>
</dbReference>
<organism evidence="7 8">
    <name type="scientific">Eremothecium cymbalariae (strain CBS 270.75 / DBVPG 7215 / KCTC 17166 / NRRL Y-17582)</name>
    <name type="common">Yeast</name>
    <dbReference type="NCBI Taxonomy" id="931890"/>
    <lineage>
        <taxon>Eukaryota</taxon>
        <taxon>Fungi</taxon>
        <taxon>Dikarya</taxon>
        <taxon>Ascomycota</taxon>
        <taxon>Saccharomycotina</taxon>
        <taxon>Saccharomycetes</taxon>
        <taxon>Saccharomycetales</taxon>
        <taxon>Saccharomycetaceae</taxon>
        <taxon>Eremothecium</taxon>
    </lineage>
</organism>
<dbReference type="GO" id="GO:0004656">
    <property type="term" value="F:procollagen-proline 4-dioxygenase activity"/>
    <property type="evidence" value="ECO:0007669"/>
    <property type="project" value="TreeGrafter"/>
</dbReference>
<keyword evidence="2" id="KW-0479">Metal-binding</keyword>
<evidence type="ECO:0000256" key="1">
    <source>
        <dbReference type="ARBA" id="ARBA00001961"/>
    </source>
</evidence>
<keyword evidence="5" id="KW-0408">Iron</keyword>
<gene>
    <name evidence="7" type="ordered locus">Ecym_2431</name>
</gene>
<dbReference type="eggNOG" id="ENOG502QR14">
    <property type="taxonomic scope" value="Eukaryota"/>
</dbReference>
<dbReference type="RefSeq" id="XP_003644978.1">
    <property type="nucleotide sequence ID" value="XM_003644930.1"/>
</dbReference>
<keyword evidence="8" id="KW-1185">Reference proteome</keyword>
<name>G8JPA3_ERECY</name>
<evidence type="ECO:0000313" key="8">
    <source>
        <dbReference type="Proteomes" id="UP000006790"/>
    </source>
</evidence>
<dbReference type="OMA" id="YRYEKGH"/>
<evidence type="ECO:0000256" key="2">
    <source>
        <dbReference type="ARBA" id="ARBA00022723"/>
    </source>
</evidence>
<sequence>MAKKQKVKRISRDSESALFPEAIYKLNDDRTSMPKSYEFLPYPECILNYKVILLPKFFNAKICESIISHFSVSNTMESFCQRRTKDYAERFNDRASVISSEVANIIWARLFRVLQKDNYIIDVLGFKHSKGLNPQLRVYRYEEGHHFGKHYDESVKLDQLGTTQWTLLIYLSGGDSLVGGDTIFYAPDNNKAEYIHPSKGLALLHKHGDDCLLHEAQMVEKGVKWVLRSDVIF</sequence>
<dbReference type="OrthoDB" id="69177at2759"/>
<dbReference type="GO" id="GO:0005506">
    <property type="term" value="F:iron ion binding"/>
    <property type="evidence" value="ECO:0007669"/>
    <property type="project" value="InterPro"/>
</dbReference>
<dbReference type="KEGG" id="erc:Ecym_2431"/>
<feature type="domain" description="Fe2OG dioxygenase" evidence="6">
    <location>
        <begin position="131"/>
        <end position="233"/>
    </location>
</feature>
<dbReference type="PROSITE" id="PS51471">
    <property type="entry name" value="FE2OG_OXY"/>
    <property type="match status" value="1"/>
</dbReference>
<keyword evidence="3" id="KW-0223">Dioxygenase</keyword>
<dbReference type="Proteomes" id="UP000006790">
    <property type="component" value="Chromosome 2"/>
</dbReference>
<dbReference type="HOGENOM" id="CLU_041456_0_1_1"/>
<dbReference type="InParanoid" id="G8JPA3"/>
<dbReference type="InterPro" id="IPR006620">
    <property type="entry name" value="Pro_4_hyd_alph"/>
</dbReference>
<evidence type="ECO:0000256" key="3">
    <source>
        <dbReference type="ARBA" id="ARBA00022964"/>
    </source>
</evidence>
<dbReference type="PANTHER" id="PTHR10869">
    <property type="entry name" value="PROLYL 4-HYDROXYLASE ALPHA SUBUNIT"/>
    <property type="match status" value="1"/>
</dbReference>
<dbReference type="Gene3D" id="2.60.120.620">
    <property type="entry name" value="q2cbj1_9rhob like domain"/>
    <property type="match status" value="1"/>
</dbReference>
<accession>G8JPA3</accession>
<comment type="cofactor">
    <cofactor evidence="1">
        <name>L-ascorbate</name>
        <dbReference type="ChEBI" id="CHEBI:38290"/>
    </cofactor>
</comment>